<accession>A0A4Q2DSD0</accession>
<dbReference type="SMART" id="SM00323">
    <property type="entry name" value="RasGAP"/>
    <property type="match status" value="1"/>
</dbReference>
<dbReference type="InterPro" id="IPR039360">
    <property type="entry name" value="Ras_GTPase"/>
</dbReference>
<keyword evidence="6" id="KW-1185">Reference proteome</keyword>
<dbReference type="Pfam" id="PF00616">
    <property type="entry name" value="RasGAP"/>
    <property type="match status" value="1"/>
</dbReference>
<dbReference type="GO" id="GO:0005096">
    <property type="term" value="F:GTPase activator activity"/>
    <property type="evidence" value="ECO:0007669"/>
    <property type="project" value="UniProtKB-KW"/>
</dbReference>
<dbReference type="CDD" id="cd05137">
    <property type="entry name" value="RasGAP_CLA2_BUD2"/>
    <property type="match status" value="1"/>
</dbReference>
<proteinExistence type="predicted"/>
<feature type="compositionally biased region" description="Low complexity" evidence="2">
    <location>
        <begin position="729"/>
        <end position="746"/>
    </location>
</feature>
<organism evidence="5 6">
    <name type="scientific">Candolleomyces aberdarensis</name>
    <dbReference type="NCBI Taxonomy" id="2316362"/>
    <lineage>
        <taxon>Eukaryota</taxon>
        <taxon>Fungi</taxon>
        <taxon>Dikarya</taxon>
        <taxon>Basidiomycota</taxon>
        <taxon>Agaricomycotina</taxon>
        <taxon>Agaricomycetes</taxon>
        <taxon>Agaricomycetidae</taxon>
        <taxon>Agaricales</taxon>
        <taxon>Agaricineae</taxon>
        <taxon>Psathyrellaceae</taxon>
        <taxon>Candolleomyces</taxon>
    </lineage>
</organism>
<evidence type="ECO:0000256" key="2">
    <source>
        <dbReference type="SAM" id="MobiDB-lite"/>
    </source>
</evidence>
<feature type="compositionally biased region" description="Polar residues" evidence="2">
    <location>
        <begin position="775"/>
        <end position="785"/>
    </location>
</feature>
<dbReference type="OrthoDB" id="775356at2759"/>
<dbReference type="Proteomes" id="UP000290288">
    <property type="component" value="Unassembled WGS sequence"/>
</dbReference>
<feature type="domain" description="Ras-GAP" evidence="4">
    <location>
        <begin position="367"/>
        <end position="569"/>
    </location>
</feature>
<feature type="compositionally biased region" description="Polar residues" evidence="2">
    <location>
        <begin position="754"/>
        <end position="766"/>
    </location>
</feature>
<protein>
    <submittedName>
        <fullName evidence="5">Uncharacterized protein</fullName>
    </submittedName>
</protein>
<name>A0A4Q2DSD0_9AGAR</name>
<comment type="caution">
    <text evidence="5">The sequence shown here is derived from an EMBL/GenBank/DDBJ whole genome shotgun (WGS) entry which is preliminary data.</text>
</comment>
<dbReference type="PANTHER" id="PTHR10194:SF60">
    <property type="entry name" value="RAS GTPASE-ACTIVATING PROTEIN RASKOL"/>
    <property type="match status" value="1"/>
</dbReference>
<dbReference type="EMBL" id="SDEE01000056">
    <property type="protein sequence ID" value="RXW22943.1"/>
    <property type="molecule type" value="Genomic_DNA"/>
</dbReference>
<sequence length="858" mass="96259">MADSWDHYSSKQNEKAREFLVDVELYVSASAGSALRKPPAIIRKKPEKRESGTLTAADEYGKPKEKSSLGLSKSLAGAGQWRSATCKLLEEGDRCFLNIYLDEAILYQTVYLHLLNQTDIRQADPSLFFRKDCVGLYCIAGQRWTSSTVAEPIYLQFANSDVCSTWLALLRSYAIPEIYGRWFFPLEGGSYRMWRQIELSVIQGRNVGISRSDLNMDTEATPDGEADNDVTCEIHLNDILCGRTSSRKRGTTSSIDWHEKFTFAELPPFDSLDVVVWKEKKVMKPLIVGFIRIPLSAFRRGEATEGWFPIMQAQSGPSREVQVGELRLKIRVDEEIVLPSSAYNGLLKTFHSRNFLDWLLELEAKLKLKSISTPVMSLAVANDTLIKHVQEFATRHVLESAGSHQTLFRGNTVLTKIMELSMIWYGKTFLDASIGPVLRRLCAEKVAIEVDPMRSRKGSKDVERNVDVLIYWSQEFWNQIYSVRNECPNELRRLFQTIRTLVEQRTKAEKGSTEHRDLPKQTVSAFCFLRFIVPAILHPHLFGLYPGLPPEPVQRSLTLIAKVIQSLANLNASSQKESFMAGVKDFLANSLPAMQDYIAAVSSPLDDPYPSNPVAAMARHNRLNIVNSLRERSSNLTVLDREAIPMLPHLLDIPRHLAIITSAVIRSSRDPQLQAQLASIKGTPLDAFVNKCFEVEEQALIRVTQLAAKLSLDKRRPSLPVVGQMPHGPSALASAPVSSKPAASRSTPKRKTLRPSTAPSSGSNSPARRFFDDTMPNTPRVFSTRNRNDEPKSPSTSDLKSFRRPLHMKAPSTDSVPTYKPAQGLTSPTKERPNDSFNDPPDDTTKRKKGLLRGILRL</sequence>
<dbReference type="Gene3D" id="2.60.40.150">
    <property type="entry name" value="C2 domain"/>
    <property type="match status" value="1"/>
</dbReference>
<dbReference type="SUPFAM" id="SSF49562">
    <property type="entry name" value="C2 domain (Calcium/lipid-binding domain, CaLB)"/>
    <property type="match status" value="1"/>
</dbReference>
<dbReference type="PROSITE" id="PS50018">
    <property type="entry name" value="RAS_GTPASE_ACTIV_2"/>
    <property type="match status" value="1"/>
</dbReference>
<feature type="region of interest" description="Disordered" evidence="2">
    <location>
        <begin position="719"/>
        <end position="858"/>
    </location>
</feature>
<dbReference type="Gene3D" id="1.10.506.10">
    <property type="entry name" value="GTPase Activation - p120gap, domain 1"/>
    <property type="match status" value="1"/>
</dbReference>
<evidence type="ECO:0000259" key="4">
    <source>
        <dbReference type="PROSITE" id="PS50018"/>
    </source>
</evidence>
<dbReference type="InterPro" id="IPR000008">
    <property type="entry name" value="C2_dom"/>
</dbReference>
<dbReference type="PROSITE" id="PS50004">
    <property type="entry name" value="C2"/>
    <property type="match status" value="1"/>
</dbReference>
<evidence type="ECO:0000259" key="3">
    <source>
        <dbReference type="PROSITE" id="PS50004"/>
    </source>
</evidence>
<reference evidence="5 6" key="1">
    <citation type="submission" date="2019-01" db="EMBL/GenBank/DDBJ databases">
        <title>Draft genome sequence of Psathyrella aberdarensis IHI B618.</title>
        <authorList>
            <person name="Buettner E."/>
            <person name="Kellner H."/>
        </authorList>
    </citation>
    <scope>NUCLEOTIDE SEQUENCE [LARGE SCALE GENOMIC DNA]</scope>
    <source>
        <strain evidence="5 6">IHI B618</strain>
    </source>
</reference>
<dbReference type="SUPFAM" id="SSF48350">
    <property type="entry name" value="GTPase activation domain, GAP"/>
    <property type="match status" value="1"/>
</dbReference>
<dbReference type="Pfam" id="PF00168">
    <property type="entry name" value="C2"/>
    <property type="match status" value="1"/>
</dbReference>
<dbReference type="PANTHER" id="PTHR10194">
    <property type="entry name" value="RAS GTPASE-ACTIVATING PROTEINS"/>
    <property type="match status" value="1"/>
</dbReference>
<dbReference type="STRING" id="2316362.A0A4Q2DSD0"/>
<feature type="region of interest" description="Disordered" evidence="2">
    <location>
        <begin position="41"/>
        <end position="70"/>
    </location>
</feature>
<evidence type="ECO:0000256" key="1">
    <source>
        <dbReference type="ARBA" id="ARBA00022468"/>
    </source>
</evidence>
<evidence type="ECO:0000313" key="5">
    <source>
        <dbReference type="EMBL" id="RXW22943.1"/>
    </source>
</evidence>
<dbReference type="InterPro" id="IPR008936">
    <property type="entry name" value="Rho_GTPase_activation_prot"/>
</dbReference>
<evidence type="ECO:0000313" key="6">
    <source>
        <dbReference type="Proteomes" id="UP000290288"/>
    </source>
</evidence>
<dbReference type="InterPro" id="IPR035892">
    <property type="entry name" value="C2_domain_sf"/>
</dbReference>
<gene>
    <name evidence="5" type="ORF">EST38_g2918</name>
</gene>
<keyword evidence="1" id="KW-0343">GTPase activation</keyword>
<dbReference type="AlphaFoldDB" id="A0A4Q2DSD0"/>
<dbReference type="InterPro" id="IPR001936">
    <property type="entry name" value="RasGAP_dom"/>
</dbReference>
<feature type="domain" description="C2" evidence="3">
    <location>
        <begin position="178"/>
        <end position="308"/>
    </location>
</feature>
<dbReference type="SMART" id="SM00239">
    <property type="entry name" value="C2"/>
    <property type="match status" value="1"/>
</dbReference>